<evidence type="ECO:0000313" key="3">
    <source>
        <dbReference type="Proteomes" id="UP000314170"/>
    </source>
</evidence>
<reference evidence="2 3" key="1">
    <citation type="submission" date="2019-04" db="EMBL/GenBank/DDBJ databases">
        <authorList>
            <consortium name="Pathogen Informatics"/>
        </authorList>
    </citation>
    <scope>NUCLEOTIDE SEQUENCE [LARGE SCALE GENOMIC DNA]</scope>
    <source>
        <strain evidence="2 3">GPSC38</strain>
    </source>
</reference>
<protein>
    <submittedName>
        <fullName evidence="2">Transposase</fullName>
    </submittedName>
</protein>
<evidence type="ECO:0000259" key="1">
    <source>
        <dbReference type="Pfam" id="PF13817"/>
    </source>
</evidence>
<sequence>MSLLETAKRHQLNSEKYLSYLLECLPNEETLVNKEVLDAYLPWTKVVQEKCKQEISRLGTIREFSSLEIFQ</sequence>
<dbReference type="Proteomes" id="UP000314170">
    <property type="component" value="Unassembled WGS sequence"/>
</dbReference>
<dbReference type="EMBL" id="CABBZR010000010">
    <property type="protein sequence ID" value="VSJ53390.1"/>
    <property type="molecule type" value="Genomic_DNA"/>
</dbReference>
<name>A0A0T9ZUL0_STREE</name>
<gene>
    <name evidence="2" type="ORF">SAMEA104154639_01558</name>
</gene>
<feature type="domain" description="Transposase IS66 C-terminal" evidence="1">
    <location>
        <begin position="2"/>
        <end position="43"/>
    </location>
</feature>
<evidence type="ECO:0000313" key="2">
    <source>
        <dbReference type="EMBL" id="VSJ53390.1"/>
    </source>
</evidence>
<accession>A0A0T9ZUL0</accession>
<proteinExistence type="predicted"/>
<organism evidence="2 3">
    <name type="scientific">Streptococcus pneumoniae</name>
    <dbReference type="NCBI Taxonomy" id="1313"/>
    <lineage>
        <taxon>Bacteria</taxon>
        <taxon>Bacillati</taxon>
        <taxon>Bacillota</taxon>
        <taxon>Bacilli</taxon>
        <taxon>Lactobacillales</taxon>
        <taxon>Streptococcaceae</taxon>
        <taxon>Streptococcus</taxon>
    </lineage>
</organism>
<dbReference type="InterPro" id="IPR039552">
    <property type="entry name" value="IS66_C"/>
</dbReference>
<dbReference type="AlphaFoldDB" id="A0A0T9ZUL0"/>
<dbReference type="Pfam" id="PF13817">
    <property type="entry name" value="DDE_Tnp_IS66_C"/>
    <property type="match status" value="1"/>
</dbReference>